<evidence type="ECO:0000256" key="7">
    <source>
        <dbReference type="ARBA" id="ARBA00022927"/>
    </source>
</evidence>
<dbReference type="EMBL" id="BTGB01000003">
    <property type="protein sequence ID" value="GMM45748.1"/>
    <property type="molecule type" value="Genomic_DNA"/>
</dbReference>
<dbReference type="GO" id="GO:0044614">
    <property type="term" value="C:nuclear pore cytoplasmic filaments"/>
    <property type="evidence" value="ECO:0007669"/>
    <property type="project" value="TreeGrafter"/>
</dbReference>
<dbReference type="InterPro" id="IPR038506">
    <property type="entry name" value="GLE1-like_sf"/>
</dbReference>
<evidence type="ECO:0000256" key="16">
    <source>
        <dbReference type="ARBA" id="ARBA00075681"/>
    </source>
</evidence>
<evidence type="ECO:0000256" key="6">
    <source>
        <dbReference type="ARBA" id="ARBA00022816"/>
    </source>
</evidence>
<dbReference type="GO" id="GO:0005543">
    <property type="term" value="F:phospholipid binding"/>
    <property type="evidence" value="ECO:0007669"/>
    <property type="project" value="TreeGrafter"/>
</dbReference>
<accession>A0AAV5R4F0</accession>
<dbReference type="GO" id="GO:0031369">
    <property type="term" value="F:translation initiation factor binding"/>
    <property type="evidence" value="ECO:0007669"/>
    <property type="project" value="TreeGrafter"/>
</dbReference>
<evidence type="ECO:0000256" key="12">
    <source>
        <dbReference type="ARBA" id="ARBA00023242"/>
    </source>
</evidence>
<keyword evidence="6" id="KW-0509">mRNA transport</keyword>
<feature type="compositionally biased region" description="Basic and acidic residues" evidence="17">
    <location>
        <begin position="72"/>
        <end position="93"/>
    </location>
</feature>
<evidence type="ECO:0000256" key="8">
    <source>
        <dbReference type="ARBA" id="ARBA00023010"/>
    </source>
</evidence>
<protein>
    <recommendedName>
        <fullName evidence="13">mRNA export factor GLE1</fullName>
    </recommendedName>
    <alternativeName>
        <fullName evidence="15">Nuclear pore protein GLE1</fullName>
    </alternativeName>
    <alternativeName>
        <fullName evidence="14">Nucleoporin GLE1</fullName>
    </alternativeName>
    <alternativeName>
        <fullName evidence="16">RNA export factor GLE1</fullName>
    </alternativeName>
</protein>
<dbReference type="GO" id="GO:0015031">
    <property type="term" value="P:protein transport"/>
    <property type="evidence" value="ECO:0007669"/>
    <property type="project" value="UniProtKB-KW"/>
</dbReference>
<dbReference type="Pfam" id="PF07817">
    <property type="entry name" value="GLE1"/>
    <property type="match status" value="1"/>
</dbReference>
<evidence type="ECO:0000256" key="11">
    <source>
        <dbReference type="ARBA" id="ARBA00023136"/>
    </source>
</evidence>
<keyword evidence="11" id="KW-0472">Membrane</keyword>
<evidence type="ECO:0000256" key="17">
    <source>
        <dbReference type="SAM" id="MobiDB-lite"/>
    </source>
</evidence>
<dbReference type="InterPro" id="IPR012476">
    <property type="entry name" value="GLE1"/>
</dbReference>
<organism evidence="18 19">
    <name type="scientific">Pichia kluyveri</name>
    <name type="common">Yeast</name>
    <dbReference type="NCBI Taxonomy" id="36015"/>
    <lineage>
        <taxon>Eukaryota</taxon>
        <taxon>Fungi</taxon>
        <taxon>Dikarya</taxon>
        <taxon>Ascomycota</taxon>
        <taxon>Saccharomycotina</taxon>
        <taxon>Pichiomycetes</taxon>
        <taxon>Pichiales</taxon>
        <taxon>Pichiaceae</taxon>
        <taxon>Pichia</taxon>
    </lineage>
</organism>
<feature type="region of interest" description="Disordered" evidence="17">
    <location>
        <begin position="65"/>
        <end position="93"/>
    </location>
</feature>
<dbReference type="GO" id="GO:0031965">
    <property type="term" value="C:nuclear membrane"/>
    <property type="evidence" value="ECO:0007669"/>
    <property type="project" value="UniProtKB-SubCell"/>
</dbReference>
<keyword evidence="9" id="KW-0175">Coiled coil</keyword>
<evidence type="ECO:0000256" key="5">
    <source>
        <dbReference type="ARBA" id="ARBA00022448"/>
    </source>
</evidence>
<evidence type="ECO:0000256" key="9">
    <source>
        <dbReference type="ARBA" id="ARBA00023054"/>
    </source>
</evidence>
<keyword evidence="8" id="KW-0811">Translocation</keyword>
<feature type="compositionally biased region" description="Basic and acidic residues" evidence="17">
    <location>
        <begin position="1"/>
        <end position="11"/>
    </location>
</feature>
<feature type="region of interest" description="Disordered" evidence="17">
    <location>
        <begin position="191"/>
        <end position="210"/>
    </location>
</feature>
<name>A0AAV5R4F0_PICKL</name>
<evidence type="ECO:0000256" key="15">
    <source>
        <dbReference type="ARBA" id="ARBA00075092"/>
    </source>
</evidence>
<dbReference type="GO" id="GO:0000822">
    <property type="term" value="F:inositol hexakisphosphate binding"/>
    <property type="evidence" value="ECO:0007669"/>
    <property type="project" value="TreeGrafter"/>
</dbReference>
<dbReference type="FunFam" id="1.25.40.510:FF:000003">
    <property type="entry name" value="Nucleoporin GLE1"/>
    <property type="match status" value="1"/>
</dbReference>
<dbReference type="PANTHER" id="PTHR12960:SF0">
    <property type="entry name" value="MRNA EXPORT FACTOR GLE1"/>
    <property type="match status" value="1"/>
</dbReference>
<proteinExistence type="inferred from homology"/>
<evidence type="ECO:0000256" key="10">
    <source>
        <dbReference type="ARBA" id="ARBA00023132"/>
    </source>
</evidence>
<keyword evidence="12" id="KW-0539">Nucleus</keyword>
<dbReference type="AlphaFoldDB" id="A0AAV5R4F0"/>
<gene>
    <name evidence="18" type="ORF">DAPK24_023230</name>
</gene>
<evidence type="ECO:0000256" key="3">
    <source>
        <dbReference type="ARBA" id="ARBA00004620"/>
    </source>
</evidence>
<evidence type="ECO:0000256" key="1">
    <source>
        <dbReference type="ARBA" id="ARBA00004335"/>
    </source>
</evidence>
<feature type="region of interest" description="Disordered" evidence="17">
    <location>
        <begin position="158"/>
        <end position="180"/>
    </location>
</feature>
<keyword evidence="10" id="KW-0906">Nuclear pore complex</keyword>
<keyword evidence="19" id="KW-1185">Reference proteome</keyword>
<dbReference type="PANTHER" id="PTHR12960">
    <property type="entry name" value="GLE-1-RELATED"/>
    <property type="match status" value="1"/>
</dbReference>
<dbReference type="Gene3D" id="1.25.40.510">
    <property type="entry name" value="GLE1-like"/>
    <property type="match status" value="1"/>
</dbReference>
<evidence type="ECO:0000313" key="18">
    <source>
        <dbReference type="EMBL" id="GMM45748.1"/>
    </source>
</evidence>
<keyword evidence="5" id="KW-0813">Transport</keyword>
<evidence type="ECO:0000256" key="2">
    <source>
        <dbReference type="ARBA" id="ARBA00004567"/>
    </source>
</evidence>
<dbReference type="GO" id="GO:0016973">
    <property type="term" value="P:poly(A)+ mRNA export from nucleus"/>
    <property type="evidence" value="ECO:0007669"/>
    <property type="project" value="InterPro"/>
</dbReference>
<dbReference type="GO" id="GO:0005737">
    <property type="term" value="C:cytoplasm"/>
    <property type="evidence" value="ECO:0007669"/>
    <property type="project" value="UniProtKB-ARBA"/>
</dbReference>
<comment type="similarity">
    <text evidence="4">Belongs to the GLE1 family.</text>
</comment>
<feature type="region of interest" description="Disordered" evidence="17">
    <location>
        <begin position="1"/>
        <end position="30"/>
    </location>
</feature>
<sequence length="537" mass="62860">MRFAVYEHVDSDSTSDSDGGEMVDGREVTSVSSLEDLTQFLDSCSLSERFNRAADLAESIVIGSNSTSTRENSTRKDHQQSKGSKESIEDNVHSYKLPNLEQYFTNEYLNYRQQHKDSVDRLIQLEEERIRKEEEERRRIIEEKERKAREEAERIAREEAERKAKEEAERKAKEEAERKRIEEEQLRIKQQQEKEAREKKEREEKLQREKELKLQQQQEALKKQKEDEIKRLKELETNSIIRPTQIETEFNKYLQDIKDIESQILLPVKNDLQLKKNVGGHKRKINPKFGQLTNSQNQLSKLTSEIIELIKQTQSNQLAFKWILNFISDAIISQAETEVSVKPKSSLPLAKLILNLMIIFNDLQYFLLAKFYTKCPFLIGYSCSNETEEGRIRLGFNRDETTNKWENEIQYNERLSGISTLYSVITRLQINQSFIGYNDQIVHPLPISNSWIFLSRLLDLPTNQLNEIHFTIVGAWWDACAIQFLQAYGRQSIKLLKLIVNEWTSVDGKSSASRVRLKLLGEEWMNGQMKSFPNLEP</sequence>
<keyword evidence="7" id="KW-0653">Protein transport</keyword>
<evidence type="ECO:0000256" key="13">
    <source>
        <dbReference type="ARBA" id="ARBA00026227"/>
    </source>
</evidence>
<comment type="subcellular location">
    <subcellularLocation>
        <location evidence="1">Nucleus membrane</location>
        <topology evidence="1">Peripheral membrane protein</topology>
        <orientation evidence="1">Cytoplasmic side</orientation>
    </subcellularLocation>
    <subcellularLocation>
        <location evidence="3">Nucleus membrane</location>
        <topology evidence="3">Peripheral membrane protein</topology>
        <orientation evidence="3">Nucleoplasmic side</orientation>
    </subcellularLocation>
    <subcellularLocation>
        <location evidence="2">Nucleus</location>
        <location evidence="2">Nuclear pore complex</location>
    </subcellularLocation>
</comment>
<evidence type="ECO:0000256" key="4">
    <source>
        <dbReference type="ARBA" id="ARBA00011056"/>
    </source>
</evidence>
<dbReference type="Proteomes" id="UP001378960">
    <property type="component" value="Unassembled WGS sequence"/>
</dbReference>
<reference evidence="18 19" key="1">
    <citation type="journal article" date="2023" name="Elife">
        <title>Identification of key yeast species and microbe-microbe interactions impacting larval growth of Drosophila in the wild.</title>
        <authorList>
            <person name="Mure A."/>
            <person name="Sugiura Y."/>
            <person name="Maeda R."/>
            <person name="Honda K."/>
            <person name="Sakurai N."/>
            <person name="Takahashi Y."/>
            <person name="Watada M."/>
            <person name="Katoh T."/>
            <person name="Gotoh A."/>
            <person name="Gotoh Y."/>
            <person name="Taniguchi I."/>
            <person name="Nakamura K."/>
            <person name="Hayashi T."/>
            <person name="Katayama T."/>
            <person name="Uemura T."/>
            <person name="Hattori Y."/>
        </authorList>
    </citation>
    <scope>NUCLEOTIDE SEQUENCE [LARGE SCALE GENOMIC DNA]</scope>
    <source>
        <strain evidence="18 19">PK-24</strain>
    </source>
</reference>
<evidence type="ECO:0000313" key="19">
    <source>
        <dbReference type="Proteomes" id="UP001378960"/>
    </source>
</evidence>
<evidence type="ECO:0000256" key="14">
    <source>
        <dbReference type="ARBA" id="ARBA00029983"/>
    </source>
</evidence>
<comment type="caution">
    <text evidence="18">The sequence shown here is derived from an EMBL/GenBank/DDBJ whole genome shotgun (WGS) entry which is preliminary data.</text>
</comment>